<dbReference type="EMBL" id="JAMTCC010000009">
    <property type="protein sequence ID" value="MCT7945117.1"/>
    <property type="molecule type" value="Genomic_DNA"/>
</dbReference>
<dbReference type="InterPro" id="IPR014710">
    <property type="entry name" value="RmlC-like_jellyroll"/>
</dbReference>
<protein>
    <submittedName>
        <fullName evidence="2">Cupin domain-containing protein</fullName>
    </submittedName>
</protein>
<evidence type="ECO:0000259" key="1">
    <source>
        <dbReference type="Pfam" id="PF07883"/>
    </source>
</evidence>
<sequence length="105" mass="11845">MLDNFFAKLPTDLSAEVFEKLAGNDTVTIERIVSNGQATPDGQWYDQTQHEWVMLLKGEATLEFEQGEPVTLTPGDYLTIVPHQKHRVASTSKSSETLWLAVFYD</sequence>
<evidence type="ECO:0000313" key="3">
    <source>
        <dbReference type="Proteomes" id="UP001155604"/>
    </source>
</evidence>
<dbReference type="Proteomes" id="UP001155604">
    <property type="component" value="Unassembled WGS sequence"/>
</dbReference>
<dbReference type="Pfam" id="PF07883">
    <property type="entry name" value="Cupin_2"/>
    <property type="match status" value="1"/>
</dbReference>
<dbReference type="AlphaFoldDB" id="A0A9X2WU27"/>
<feature type="domain" description="Cupin type-2" evidence="1">
    <location>
        <begin position="47"/>
        <end position="103"/>
    </location>
</feature>
<evidence type="ECO:0000313" key="2">
    <source>
        <dbReference type="EMBL" id="MCT7945117.1"/>
    </source>
</evidence>
<dbReference type="CDD" id="cd06981">
    <property type="entry name" value="cupin_reut_a1446"/>
    <property type="match status" value="1"/>
</dbReference>
<reference evidence="2" key="1">
    <citation type="journal article" date="2023" name="Int. J. Syst. Evol. Microbiol.">
        <title>&lt;i&gt;Shewanella septentrionalis&lt;/i&gt; sp. nov. and &lt;i&gt;Shewanella holmiensis&lt;/i&gt; sp. nov., isolated from Baltic Sea water and sediments.</title>
        <authorList>
            <person name="Martin-Rodriguez A.J."/>
            <person name="Thorell K."/>
            <person name="Joffre E."/>
            <person name="Jensie-Markopoulos S."/>
            <person name="Moore E.R.B."/>
            <person name="Sjoling A."/>
        </authorList>
    </citation>
    <scope>NUCLEOTIDE SEQUENCE</scope>
    <source>
        <strain evidence="2">SP1W3</strain>
    </source>
</reference>
<gene>
    <name evidence="2" type="ORF">NE536_07010</name>
</gene>
<proteinExistence type="predicted"/>
<dbReference type="InterPro" id="IPR011051">
    <property type="entry name" value="RmlC_Cupin_sf"/>
</dbReference>
<dbReference type="Gene3D" id="2.60.120.10">
    <property type="entry name" value="Jelly Rolls"/>
    <property type="match status" value="1"/>
</dbReference>
<dbReference type="InterPro" id="IPR013096">
    <property type="entry name" value="Cupin_2"/>
</dbReference>
<dbReference type="SUPFAM" id="SSF51182">
    <property type="entry name" value="RmlC-like cupins"/>
    <property type="match status" value="1"/>
</dbReference>
<organism evidence="2 3">
    <name type="scientific">Shewanella septentrionalis</name>
    <dbReference type="NCBI Taxonomy" id="2952223"/>
    <lineage>
        <taxon>Bacteria</taxon>
        <taxon>Pseudomonadati</taxon>
        <taxon>Pseudomonadota</taxon>
        <taxon>Gammaproteobacteria</taxon>
        <taxon>Alteromonadales</taxon>
        <taxon>Shewanellaceae</taxon>
        <taxon>Shewanella</taxon>
    </lineage>
</organism>
<comment type="caution">
    <text evidence="2">The sequence shown here is derived from an EMBL/GenBank/DDBJ whole genome shotgun (WGS) entry which is preliminary data.</text>
</comment>
<dbReference type="RefSeq" id="WP_261272254.1">
    <property type="nucleotide sequence ID" value="NZ_JAMTCC010000009.1"/>
</dbReference>
<name>A0A9X2WU27_9GAMM</name>
<accession>A0A9X2WU27</accession>
<keyword evidence="3" id="KW-1185">Reference proteome</keyword>